<keyword evidence="5" id="KW-1185">Reference proteome</keyword>
<evidence type="ECO:0000313" key="4">
    <source>
        <dbReference type="EMBL" id="CAD8188204.1"/>
    </source>
</evidence>
<dbReference type="PANTHER" id="PTHR22702:SF1">
    <property type="entry name" value="PROTEASE-ASSOCIATED DOMAIN-CONTAINING PROTEIN 1"/>
    <property type="match status" value="1"/>
</dbReference>
<comment type="caution">
    <text evidence="4">The sequence shown here is derived from an EMBL/GenBank/DDBJ whole genome shotgun (WGS) entry which is preliminary data.</text>
</comment>
<name>A0A8S1WD77_PAROT</name>
<evidence type="ECO:0000256" key="3">
    <source>
        <dbReference type="SAM" id="SignalP"/>
    </source>
</evidence>
<keyword evidence="2" id="KW-0325">Glycoprotein</keyword>
<keyword evidence="1 3" id="KW-0732">Signal</keyword>
<dbReference type="EMBL" id="CAJJDP010000091">
    <property type="protein sequence ID" value="CAD8188204.1"/>
    <property type="molecule type" value="Genomic_DNA"/>
</dbReference>
<feature type="signal peptide" evidence="3">
    <location>
        <begin position="1"/>
        <end position="16"/>
    </location>
</feature>
<proteinExistence type="predicted"/>
<dbReference type="AlphaFoldDB" id="A0A8S1WD77"/>
<feature type="chain" id="PRO_5035751143" evidence="3">
    <location>
        <begin position="17"/>
        <end position="121"/>
    </location>
</feature>
<reference evidence="4" key="1">
    <citation type="submission" date="2021-01" db="EMBL/GenBank/DDBJ databases">
        <authorList>
            <consortium name="Genoscope - CEA"/>
            <person name="William W."/>
        </authorList>
    </citation>
    <scope>NUCLEOTIDE SEQUENCE</scope>
</reference>
<organism evidence="4 5">
    <name type="scientific">Paramecium octaurelia</name>
    <dbReference type="NCBI Taxonomy" id="43137"/>
    <lineage>
        <taxon>Eukaryota</taxon>
        <taxon>Sar</taxon>
        <taxon>Alveolata</taxon>
        <taxon>Ciliophora</taxon>
        <taxon>Intramacronucleata</taxon>
        <taxon>Oligohymenophorea</taxon>
        <taxon>Peniculida</taxon>
        <taxon>Parameciidae</taxon>
        <taxon>Paramecium</taxon>
    </lineage>
</organism>
<evidence type="ECO:0000256" key="2">
    <source>
        <dbReference type="ARBA" id="ARBA00023180"/>
    </source>
</evidence>
<dbReference type="PANTHER" id="PTHR22702">
    <property type="entry name" value="PROTEASE-ASSOCIATED DOMAIN-CONTAINING PROTEIN"/>
    <property type="match status" value="1"/>
</dbReference>
<dbReference type="Proteomes" id="UP000683925">
    <property type="component" value="Unassembled WGS sequence"/>
</dbReference>
<gene>
    <name evidence="4" type="ORF">POCTA_138.1.T0920086</name>
</gene>
<evidence type="ECO:0000313" key="5">
    <source>
        <dbReference type="Proteomes" id="UP000683925"/>
    </source>
</evidence>
<evidence type="ECO:0000256" key="1">
    <source>
        <dbReference type="ARBA" id="ARBA00022729"/>
    </source>
</evidence>
<dbReference type="OMA" id="QIVLMIM"/>
<protein>
    <submittedName>
        <fullName evidence="4">Uncharacterized protein</fullName>
    </submittedName>
</protein>
<sequence length="121" mass="13728">MFIFALFTLVLSQNESLIILSPQQLANNSELQQIPFNIAEFSYVPYGQSITGVLEVANPYSVCSPKFNRSVDRSGEQSNVKILLLQRGGCTMTKKTIEAQLLGYQIVLMIMRKLRKQILHY</sequence>
<dbReference type="OrthoDB" id="8062037at2759"/>
<accession>A0A8S1WD77</accession>